<evidence type="ECO:0000256" key="4">
    <source>
        <dbReference type="ARBA" id="ARBA00022753"/>
    </source>
</evidence>
<dbReference type="SUPFAM" id="SSF48371">
    <property type="entry name" value="ARM repeat"/>
    <property type="match status" value="1"/>
</dbReference>
<comment type="similarity">
    <text evidence="2">Belongs to the VPS35L family.</text>
</comment>
<reference evidence="7" key="1">
    <citation type="submission" date="2015-11" db="EMBL/GenBank/DDBJ databases">
        <title>De novo transcriptome assembly of four potential Pierce s Disease insect vectors from Arizona vineyards.</title>
        <authorList>
            <person name="Tassone E.E."/>
        </authorList>
    </citation>
    <scope>NUCLEOTIDE SEQUENCE</scope>
</reference>
<dbReference type="PANTHER" id="PTHR13673">
    <property type="entry name" value="ESOPHAGEAL CANCER ASSOCIATED PROTEIN"/>
    <property type="match status" value="1"/>
</dbReference>
<evidence type="ECO:0000256" key="1">
    <source>
        <dbReference type="ARBA" id="ARBA00004177"/>
    </source>
</evidence>
<accession>A0A1B6GS92</accession>
<evidence type="ECO:0000256" key="2">
    <source>
        <dbReference type="ARBA" id="ARBA00010704"/>
    </source>
</evidence>
<protein>
    <recommendedName>
        <fullName evidence="8">VPS35 endosomal protein-sorting factor-like</fullName>
    </recommendedName>
</protein>
<feature type="region of interest" description="Disordered" evidence="6">
    <location>
        <begin position="1"/>
        <end position="72"/>
    </location>
</feature>
<evidence type="ECO:0000256" key="6">
    <source>
        <dbReference type="SAM" id="MobiDB-lite"/>
    </source>
</evidence>
<sequence length="957" mass="107274">MSKSWEWSCKIQSPQNKSPMHQEEVIEHPLRPGVVVVSEGGRGGGKKGGSSSTPTPTPPVDPLTVALDGSDPLSQFLSQDPLSAIAAETWNKKWDKEDNQKQGKKMESPSELEPWSVRKSAILSKYSATSVKMSMVGSFITGGEEVVVKSYRSTTKTRLEQLDDYEEGSVRGVWGLTPQQYTGQIEQLSQGLVQAWNEDQRVKALKIAIQCSKLLVDISGVQFYPSKFVLITDILDTFGQLVYDRLVVKSENTVRLGSRSASLPENFGPEMVPESAKETCRNWFYKIASIRELVPRLYVEAAILNCYSFLNKGELTQALKRLTLMVRGIGNPLVAVYARCYLCRVAMSVPHMDRTLLKENFYDSLICFKQIYSWGTTEELADVDLVTYVSVYAPALDWILQSLAQHAPDSLLKEVLDKYTKEAGDSGLVLNSIMSAFKPEFIAAHATYFLGLMADCNVKAFPKHLLYRTLGLCLTTSEPTSPQDVWARVWRYLGSLEDTQQYVACAEVWLPFVAQHFTSREVDAFLQDIIQHLTPERKYEQFYPQLQMMAGKLLSLTPDLGSLFVMDKFMPFLDMIRNDSVKVAVCKNIMGEFASKMGPINDPVVTDALVSICQVMHDSVNALTVEDEKRQISQLIAQLVLKVDHGRDFEQQLTFYVDMRAAFSNLDYVHAILVQCVNRLAMETGRVVKGHHTRKTAGFVRACTAYCYITIPSIQSVTTRLQLYLLTAQVALSNQCLGQVDACIKDALSLVPEVPTQLEVEGKMRSSEQFLEGYLCQLLSTLLIVPDSPEQGVLYLTRGLLNVLQHYTWDTSSCARARVYLRALDMLSVAAQVCYPYHVRKVDSNDVLYGSDPKFLVEINKTCSVIVEEVLNQLKVLGAADLYKQQAALALDLFTTVMMRGDLSSPGLATLAVNLWNLANKHNQIDTKKQKRIVESLKRRGKQSDKFYSEVITLLES</sequence>
<organism evidence="7">
    <name type="scientific">Cuerna arida</name>
    <dbReference type="NCBI Taxonomy" id="1464854"/>
    <lineage>
        <taxon>Eukaryota</taxon>
        <taxon>Metazoa</taxon>
        <taxon>Ecdysozoa</taxon>
        <taxon>Arthropoda</taxon>
        <taxon>Hexapoda</taxon>
        <taxon>Insecta</taxon>
        <taxon>Pterygota</taxon>
        <taxon>Neoptera</taxon>
        <taxon>Paraneoptera</taxon>
        <taxon>Hemiptera</taxon>
        <taxon>Auchenorrhyncha</taxon>
        <taxon>Membracoidea</taxon>
        <taxon>Cicadellidae</taxon>
        <taxon>Cicadellinae</taxon>
        <taxon>Proconiini</taxon>
        <taxon>Cuerna</taxon>
    </lineage>
</organism>
<dbReference type="PANTHER" id="PTHR13673:SF0">
    <property type="entry name" value="VPS35 ENDOSOMAL PROTEIN-SORTING FACTOR-LIKE"/>
    <property type="match status" value="1"/>
</dbReference>
<comment type="subcellular location">
    <subcellularLocation>
        <location evidence="1">Endosome</location>
    </subcellularLocation>
</comment>
<feature type="compositionally biased region" description="Basic and acidic residues" evidence="6">
    <location>
        <begin position="93"/>
        <end position="108"/>
    </location>
</feature>
<dbReference type="InterPro" id="IPR029705">
    <property type="entry name" value="VPS35L"/>
</dbReference>
<evidence type="ECO:0000256" key="5">
    <source>
        <dbReference type="ARBA" id="ARBA00022927"/>
    </source>
</evidence>
<dbReference type="GO" id="GO:0015031">
    <property type="term" value="P:protein transport"/>
    <property type="evidence" value="ECO:0007669"/>
    <property type="project" value="UniProtKB-KW"/>
</dbReference>
<evidence type="ECO:0008006" key="8">
    <source>
        <dbReference type="Google" id="ProtNLM"/>
    </source>
</evidence>
<dbReference type="GO" id="GO:0032456">
    <property type="term" value="P:endocytic recycling"/>
    <property type="evidence" value="ECO:0007669"/>
    <property type="project" value="InterPro"/>
</dbReference>
<feature type="compositionally biased region" description="Polar residues" evidence="6">
    <location>
        <begin position="1"/>
        <end position="19"/>
    </location>
</feature>
<dbReference type="EMBL" id="GECZ01004471">
    <property type="protein sequence ID" value="JAS65298.1"/>
    <property type="molecule type" value="Transcribed_RNA"/>
</dbReference>
<proteinExistence type="inferred from homology"/>
<keyword evidence="5" id="KW-0653">Protein transport</keyword>
<dbReference type="InterPro" id="IPR016024">
    <property type="entry name" value="ARM-type_fold"/>
</dbReference>
<keyword evidence="4" id="KW-0967">Endosome</keyword>
<dbReference type="AlphaFoldDB" id="A0A1B6GS92"/>
<feature type="compositionally biased region" description="Basic and acidic residues" evidence="6">
    <location>
        <begin position="20"/>
        <end position="30"/>
    </location>
</feature>
<keyword evidence="3" id="KW-0813">Transport</keyword>
<feature type="region of interest" description="Disordered" evidence="6">
    <location>
        <begin position="93"/>
        <end position="113"/>
    </location>
</feature>
<dbReference type="GO" id="GO:0005768">
    <property type="term" value="C:endosome"/>
    <property type="evidence" value="ECO:0007669"/>
    <property type="project" value="UniProtKB-SubCell"/>
</dbReference>
<evidence type="ECO:0000313" key="7">
    <source>
        <dbReference type="EMBL" id="JAS65298.1"/>
    </source>
</evidence>
<gene>
    <name evidence="7" type="ORF">g.24055</name>
</gene>
<evidence type="ECO:0000256" key="3">
    <source>
        <dbReference type="ARBA" id="ARBA00022448"/>
    </source>
</evidence>
<name>A0A1B6GS92_9HEMI</name>